<sequence>MKLVKLLSILMLLIAVSAAELTADRDRFEVELHPGEVTKRTLILENLGDAPIFEITSIPVAGRAKELITMEIPKFEKLGPESEDIYDDEEIKVDITFSSPPEMDPGTYTGFVYFFDDTSSLPLLVEFEVELTEQESYGVSLSINDASSASATADPDEPAEFELMVRNAGLFKDVISVDAPHLPPRWTATLFDREMPMNLPCNLTLASGVIRVLELNIVGGRAGDRQTIEISATSLSDPSKNASVEAEIEINQEIRAYEAVLELPDLMVVNRTHTGSIKIKLNVDEKISVRIEAPPDLLVMPQNQVIAVGKTKSGVGEFTLMATRPGRFTIELVLHDSYGIPLPTERAEVFATDTTKFAIVTGDGLLYRALALSYAEGVNDTVPVITLTGGELDEGDIEELEDLPLAKVVILGNESVVPPDVEKLIEEMMPTERIGGDDICETSWLFASILWPENTEEVVLTGTDEVVAFAAYEKAKKISAPLIICSSPPSETSVAALKDMMDRGLSKVLIFGGGIDQALIEALKDAGLSIEEAT</sequence>
<gene>
    <name evidence="1" type="ORF">XD72_1653</name>
</gene>
<organism evidence="1 2">
    <name type="scientific">Methanothrix harundinacea</name>
    <dbReference type="NCBI Taxonomy" id="301375"/>
    <lineage>
        <taxon>Archaea</taxon>
        <taxon>Methanobacteriati</taxon>
        <taxon>Methanobacteriota</taxon>
        <taxon>Stenosarchaea group</taxon>
        <taxon>Methanomicrobia</taxon>
        <taxon>Methanotrichales</taxon>
        <taxon>Methanotrichaceae</taxon>
        <taxon>Methanothrix</taxon>
    </lineage>
</organism>
<name>A0A101FT13_9EURY</name>
<dbReference type="EMBL" id="LGFT01000039">
    <property type="protein sequence ID" value="KUK43966.1"/>
    <property type="molecule type" value="Genomic_DNA"/>
</dbReference>
<accession>A0A101FT13</accession>
<dbReference type="Proteomes" id="UP000057043">
    <property type="component" value="Unassembled WGS sequence"/>
</dbReference>
<evidence type="ECO:0000313" key="2">
    <source>
        <dbReference type="Proteomes" id="UP000057043"/>
    </source>
</evidence>
<dbReference type="AlphaFoldDB" id="A0A101FT13"/>
<evidence type="ECO:0000313" key="1">
    <source>
        <dbReference type="EMBL" id="KUK43966.1"/>
    </source>
</evidence>
<evidence type="ECO:0008006" key="3">
    <source>
        <dbReference type="Google" id="ProtNLM"/>
    </source>
</evidence>
<dbReference type="PATRIC" id="fig|301375.7.peg.1805"/>
<proteinExistence type="predicted"/>
<comment type="caution">
    <text evidence="1">The sequence shown here is derived from an EMBL/GenBank/DDBJ whole genome shotgun (WGS) entry which is preliminary data.</text>
</comment>
<reference evidence="1 2" key="1">
    <citation type="journal article" date="2015" name="MBio">
        <title>Genome-Resolved Metagenomic Analysis Reveals Roles for Candidate Phyla and Other Microbial Community Members in Biogeochemical Transformations in Oil Reservoirs.</title>
        <authorList>
            <person name="Hu P."/>
            <person name="Tom L."/>
            <person name="Singh A."/>
            <person name="Thomas B.C."/>
            <person name="Baker B.J."/>
            <person name="Piceno Y.M."/>
            <person name="Andersen G.L."/>
            <person name="Banfield J.F."/>
        </authorList>
    </citation>
    <scope>NUCLEOTIDE SEQUENCE [LARGE SCALE GENOMIC DNA]</scope>
    <source>
        <strain evidence="1">57_489</strain>
    </source>
</reference>
<protein>
    <recommendedName>
        <fullName evidence="3">Cell wall binding repeat 2-containing protein</fullName>
    </recommendedName>
</protein>